<protein>
    <submittedName>
        <fullName evidence="1">Jg8290 protein</fullName>
    </submittedName>
</protein>
<evidence type="ECO:0000313" key="1">
    <source>
        <dbReference type="EMBL" id="CAH2232973.1"/>
    </source>
</evidence>
<dbReference type="EMBL" id="CAKXAJ010024929">
    <property type="protein sequence ID" value="CAH2232973.1"/>
    <property type="molecule type" value="Genomic_DNA"/>
</dbReference>
<reference evidence="1" key="1">
    <citation type="submission" date="2022-03" db="EMBL/GenBank/DDBJ databases">
        <authorList>
            <person name="Lindestad O."/>
        </authorList>
    </citation>
    <scope>NUCLEOTIDE SEQUENCE</scope>
</reference>
<gene>
    <name evidence="1" type="primary">jg8290</name>
    <name evidence="1" type="ORF">PAEG_LOCUS11136</name>
</gene>
<comment type="caution">
    <text evidence="1">The sequence shown here is derived from an EMBL/GenBank/DDBJ whole genome shotgun (WGS) entry which is preliminary data.</text>
</comment>
<dbReference type="OrthoDB" id="10220336at2759"/>
<keyword evidence="2" id="KW-1185">Reference proteome</keyword>
<dbReference type="Proteomes" id="UP000838756">
    <property type="component" value="Unassembled WGS sequence"/>
</dbReference>
<dbReference type="AlphaFoldDB" id="A0A8S4R8H4"/>
<organism evidence="1 2">
    <name type="scientific">Pararge aegeria aegeria</name>
    <dbReference type="NCBI Taxonomy" id="348720"/>
    <lineage>
        <taxon>Eukaryota</taxon>
        <taxon>Metazoa</taxon>
        <taxon>Ecdysozoa</taxon>
        <taxon>Arthropoda</taxon>
        <taxon>Hexapoda</taxon>
        <taxon>Insecta</taxon>
        <taxon>Pterygota</taxon>
        <taxon>Neoptera</taxon>
        <taxon>Endopterygota</taxon>
        <taxon>Lepidoptera</taxon>
        <taxon>Glossata</taxon>
        <taxon>Ditrysia</taxon>
        <taxon>Papilionoidea</taxon>
        <taxon>Nymphalidae</taxon>
        <taxon>Satyrinae</taxon>
        <taxon>Satyrini</taxon>
        <taxon>Parargina</taxon>
        <taxon>Pararge</taxon>
    </lineage>
</organism>
<proteinExistence type="predicted"/>
<name>A0A8S4R8H4_9NEOP</name>
<accession>A0A8S4R8H4</accession>
<evidence type="ECO:0000313" key="2">
    <source>
        <dbReference type="Proteomes" id="UP000838756"/>
    </source>
</evidence>
<sequence>MTQKEVAERLREDDVESQTICRRRIGRRCHAHERRLPRDEDLWAMDAGNPSPVGDMSSGWKAHLVFPPVDSTTFFDIFLKRARASRPNGPKVSTPKGKKN</sequence>